<organism evidence="2 3">
    <name type="scientific">Senna tora</name>
    <dbReference type="NCBI Taxonomy" id="362788"/>
    <lineage>
        <taxon>Eukaryota</taxon>
        <taxon>Viridiplantae</taxon>
        <taxon>Streptophyta</taxon>
        <taxon>Embryophyta</taxon>
        <taxon>Tracheophyta</taxon>
        <taxon>Spermatophyta</taxon>
        <taxon>Magnoliopsida</taxon>
        <taxon>eudicotyledons</taxon>
        <taxon>Gunneridae</taxon>
        <taxon>Pentapetalae</taxon>
        <taxon>rosids</taxon>
        <taxon>fabids</taxon>
        <taxon>Fabales</taxon>
        <taxon>Fabaceae</taxon>
        <taxon>Caesalpinioideae</taxon>
        <taxon>Cassia clade</taxon>
        <taxon>Senna</taxon>
    </lineage>
</organism>
<dbReference type="EMBL" id="JAAIUW010000005">
    <property type="protein sequence ID" value="KAF7831104.1"/>
    <property type="molecule type" value="Genomic_DNA"/>
</dbReference>
<keyword evidence="3" id="KW-1185">Reference proteome</keyword>
<feature type="region of interest" description="Disordered" evidence="1">
    <location>
        <begin position="1"/>
        <end position="39"/>
    </location>
</feature>
<evidence type="ECO:0000256" key="1">
    <source>
        <dbReference type="SAM" id="MobiDB-lite"/>
    </source>
</evidence>
<proteinExistence type="predicted"/>
<evidence type="ECO:0000313" key="3">
    <source>
        <dbReference type="Proteomes" id="UP000634136"/>
    </source>
</evidence>
<name>A0A834U4I0_9FABA</name>
<dbReference type="Proteomes" id="UP000634136">
    <property type="component" value="Unassembled WGS sequence"/>
</dbReference>
<protein>
    <submittedName>
        <fullName evidence="2">Uncharacterized protein</fullName>
    </submittedName>
</protein>
<accession>A0A834U4I0</accession>
<gene>
    <name evidence="2" type="ORF">G2W53_013437</name>
</gene>
<comment type="caution">
    <text evidence="2">The sequence shown here is derived from an EMBL/GenBank/DDBJ whole genome shotgun (WGS) entry which is preliminary data.</text>
</comment>
<evidence type="ECO:0000313" key="2">
    <source>
        <dbReference type="EMBL" id="KAF7831104.1"/>
    </source>
</evidence>
<reference evidence="2" key="1">
    <citation type="submission" date="2020-09" db="EMBL/GenBank/DDBJ databases">
        <title>Genome-Enabled Discovery of Anthraquinone Biosynthesis in Senna tora.</title>
        <authorList>
            <person name="Kang S.-H."/>
            <person name="Pandey R.P."/>
            <person name="Lee C.-M."/>
            <person name="Sim J.-S."/>
            <person name="Jeong J.-T."/>
            <person name="Choi B.-S."/>
            <person name="Jung M."/>
            <person name="Ginzburg D."/>
            <person name="Zhao K."/>
            <person name="Won S.Y."/>
            <person name="Oh T.-J."/>
            <person name="Yu Y."/>
            <person name="Kim N.-H."/>
            <person name="Lee O.R."/>
            <person name="Lee T.-H."/>
            <person name="Bashyal P."/>
            <person name="Kim T.-S."/>
            <person name="Lee W.-H."/>
            <person name="Kawkins C."/>
            <person name="Kim C.-K."/>
            <person name="Kim J.S."/>
            <person name="Ahn B.O."/>
            <person name="Rhee S.Y."/>
            <person name="Sohng J.K."/>
        </authorList>
    </citation>
    <scope>NUCLEOTIDE SEQUENCE</scope>
    <source>
        <tissue evidence="2">Leaf</tissue>
    </source>
</reference>
<dbReference type="AlphaFoldDB" id="A0A834U4I0"/>
<sequence>MATKKHAYSTEVNRHLDDFTGEPPQARNMPLPSIQRGKRQSTIVLPCITSQSAKMHNLENLN</sequence>